<feature type="repeat" description="TPR" evidence="1">
    <location>
        <begin position="32"/>
        <end position="65"/>
    </location>
</feature>
<keyword evidence="4" id="KW-1185">Reference proteome</keyword>
<feature type="repeat" description="TPR" evidence="1">
    <location>
        <begin position="66"/>
        <end position="99"/>
    </location>
</feature>
<dbReference type="InterPro" id="IPR037919">
    <property type="entry name" value="OGT"/>
</dbReference>
<dbReference type="AlphaFoldDB" id="A0A5C5XA65"/>
<dbReference type="Gene3D" id="1.25.40.10">
    <property type="entry name" value="Tetratricopeptide repeat domain"/>
    <property type="match status" value="1"/>
</dbReference>
<organism evidence="3 4">
    <name type="scientific">Rubinisphaera italica</name>
    <dbReference type="NCBI Taxonomy" id="2527969"/>
    <lineage>
        <taxon>Bacteria</taxon>
        <taxon>Pseudomonadati</taxon>
        <taxon>Planctomycetota</taxon>
        <taxon>Planctomycetia</taxon>
        <taxon>Planctomycetales</taxon>
        <taxon>Planctomycetaceae</taxon>
        <taxon>Rubinisphaera</taxon>
    </lineage>
</organism>
<feature type="compositionally biased region" description="Polar residues" evidence="2">
    <location>
        <begin position="212"/>
        <end position="223"/>
    </location>
</feature>
<dbReference type="PROSITE" id="PS51257">
    <property type="entry name" value="PROKAR_LIPOPROTEIN"/>
    <property type="match status" value="1"/>
</dbReference>
<dbReference type="PANTHER" id="PTHR44366">
    <property type="entry name" value="UDP-N-ACETYLGLUCOSAMINE--PEPTIDE N-ACETYLGLUCOSAMINYLTRANSFERASE 110 KDA SUBUNIT"/>
    <property type="match status" value="1"/>
</dbReference>
<feature type="repeat" description="TPR" evidence="1">
    <location>
        <begin position="168"/>
        <end position="201"/>
    </location>
</feature>
<dbReference type="EMBL" id="SJPG01000001">
    <property type="protein sequence ID" value="TWT59906.1"/>
    <property type="molecule type" value="Genomic_DNA"/>
</dbReference>
<evidence type="ECO:0000256" key="2">
    <source>
        <dbReference type="SAM" id="MobiDB-lite"/>
    </source>
</evidence>
<dbReference type="SUPFAM" id="SSF48452">
    <property type="entry name" value="TPR-like"/>
    <property type="match status" value="1"/>
</dbReference>
<feature type="repeat" description="TPR" evidence="1">
    <location>
        <begin position="134"/>
        <end position="167"/>
    </location>
</feature>
<comment type="caution">
    <text evidence="3">The sequence shown here is derived from an EMBL/GenBank/DDBJ whole genome shotgun (WGS) entry which is preliminary data.</text>
</comment>
<dbReference type="GO" id="GO:0006493">
    <property type="term" value="P:protein O-linked glycosylation"/>
    <property type="evidence" value="ECO:0007669"/>
    <property type="project" value="InterPro"/>
</dbReference>
<keyword evidence="1" id="KW-0802">TPR repeat</keyword>
<dbReference type="InterPro" id="IPR011990">
    <property type="entry name" value="TPR-like_helical_dom_sf"/>
</dbReference>
<dbReference type="PANTHER" id="PTHR44366:SF1">
    <property type="entry name" value="UDP-N-ACETYLGLUCOSAMINE--PEPTIDE N-ACETYLGLUCOSAMINYLTRANSFERASE 110 KDA SUBUNIT"/>
    <property type="match status" value="1"/>
</dbReference>
<gene>
    <name evidence="3" type="ORF">Pan54_06170</name>
</gene>
<proteinExistence type="predicted"/>
<reference evidence="3 4" key="1">
    <citation type="submission" date="2019-02" db="EMBL/GenBank/DDBJ databases">
        <title>Deep-cultivation of Planctomycetes and their phenomic and genomic characterization uncovers novel biology.</title>
        <authorList>
            <person name="Wiegand S."/>
            <person name="Jogler M."/>
            <person name="Boedeker C."/>
            <person name="Pinto D."/>
            <person name="Vollmers J."/>
            <person name="Rivas-Marin E."/>
            <person name="Kohn T."/>
            <person name="Peeters S.H."/>
            <person name="Heuer A."/>
            <person name="Rast P."/>
            <person name="Oberbeckmann S."/>
            <person name="Bunk B."/>
            <person name="Jeske O."/>
            <person name="Meyerdierks A."/>
            <person name="Storesund J.E."/>
            <person name="Kallscheuer N."/>
            <person name="Luecker S."/>
            <person name="Lage O.M."/>
            <person name="Pohl T."/>
            <person name="Merkel B.J."/>
            <person name="Hornburger P."/>
            <person name="Mueller R.-W."/>
            <person name="Bruemmer F."/>
            <person name="Labrenz M."/>
            <person name="Spormann A.M."/>
            <person name="Op Den Camp H."/>
            <person name="Overmann J."/>
            <person name="Amann R."/>
            <person name="Jetten M.S.M."/>
            <person name="Mascher T."/>
            <person name="Medema M.H."/>
            <person name="Devos D.P."/>
            <person name="Kaster A.-K."/>
            <person name="Ovreas L."/>
            <person name="Rohde M."/>
            <person name="Galperin M.Y."/>
            <person name="Jogler C."/>
        </authorList>
    </citation>
    <scope>NUCLEOTIDE SEQUENCE [LARGE SCALE GENOMIC DNA]</scope>
    <source>
        <strain evidence="3 4">Pan54</strain>
    </source>
</reference>
<dbReference type="Proteomes" id="UP000316095">
    <property type="component" value="Unassembled WGS sequence"/>
</dbReference>
<protein>
    <submittedName>
        <fullName evidence="3">Cellulose synthase subunit BcsC</fullName>
    </submittedName>
</protein>
<feature type="region of interest" description="Disordered" evidence="2">
    <location>
        <begin position="212"/>
        <end position="238"/>
    </location>
</feature>
<dbReference type="InterPro" id="IPR019734">
    <property type="entry name" value="TPR_rpt"/>
</dbReference>
<dbReference type="SMART" id="SM00028">
    <property type="entry name" value="TPR"/>
    <property type="match status" value="4"/>
</dbReference>
<dbReference type="RefSeq" id="WP_146502084.1">
    <property type="nucleotide sequence ID" value="NZ_SJPG01000001.1"/>
</dbReference>
<dbReference type="Pfam" id="PF14559">
    <property type="entry name" value="TPR_19"/>
    <property type="match status" value="2"/>
</dbReference>
<dbReference type="GO" id="GO:0097363">
    <property type="term" value="F:protein O-acetylglucosaminyltransferase activity"/>
    <property type="evidence" value="ECO:0007669"/>
    <property type="project" value="TreeGrafter"/>
</dbReference>
<evidence type="ECO:0000256" key="1">
    <source>
        <dbReference type="PROSITE-ProRule" id="PRU00339"/>
    </source>
</evidence>
<dbReference type="OrthoDB" id="270653at2"/>
<evidence type="ECO:0000313" key="3">
    <source>
        <dbReference type="EMBL" id="TWT59906.1"/>
    </source>
</evidence>
<accession>A0A5C5XA65</accession>
<sequence length="425" mass="47516">MIACLHRLGLIAGTVLSTAALFSLCGCMRTSGFVMNESGQGYYEVGNYAMAQHEFRKAVMDDPTNPHYQYNLAAAMQKQGNTAQAEQVYHQALNLNPSHQPSYHGLASLMVDEGRTEEAEQLLTAWAGSQPYLAESHVELAWLQQKNGDTQGAEQSLQQALRVNPRNEYAIAQLGQVYEEQGRTNDAVAMYERALFVSPGKHQVQSKLASARQRQYSSPTSAAPTMLAGSPNMTPNNQGQIMQAGWSNPQMPQFTQTYPQMRQPQFSTVQYVQPNMNQPQFAAPQISQQYQPQTYPMVQTPVQYPYQHHQVAHSQWTPQNQAQPQYSQPMLGHIPNPSMTQGWAPAPRIATNPHYQSSIPGYQPGMPNMQLDQQGPGYHSSMPYQPSQSYIPQQSFQPMSSHHGPQAHAEWMPQMSQNVPHLQAF</sequence>
<evidence type="ECO:0000313" key="4">
    <source>
        <dbReference type="Proteomes" id="UP000316095"/>
    </source>
</evidence>
<name>A0A5C5XA65_9PLAN</name>
<dbReference type="PROSITE" id="PS50005">
    <property type="entry name" value="TPR"/>
    <property type="match status" value="4"/>
</dbReference>